<name>A0A4D7JMI7_9BACT</name>
<dbReference type="PANTHER" id="PTHR47683:SF2">
    <property type="entry name" value="RNA-BINDING S4 DOMAIN-CONTAINING PROTEIN"/>
    <property type="match status" value="1"/>
</dbReference>
<dbReference type="PANTHER" id="PTHR47683">
    <property type="entry name" value="PSEUDOURIDINE SYNTHASE FAMILY PROTEIN-RELATED"/>
    <property type="match status" value="1"/>
</dbReference>
<dbReference type="InterPro" id="IPR036986">
    <property type="entry name" value="S4_RNA-bd_sf"/>
</dbReference>
<evidence type="ECO:0000313" key="7">
    <source>
        <dbReference type="EMBL" id="QCK13842.1"/>
    </source>
</evidence>
<protein>
    <recommendedName>
        <fullName evidence="4">Pseudouridine synthase</fullName>
        <ecNumber evidence="4">5.4.99.-</ecNumber>
    </recommendedName>
</protein>
<dbReference type="InterPro" id="IPR002942">
    <property type="entry name" value="S4_RNA-bd"/>
</dbReference>
<dbReference type="InterPro" id="IPR000748">
    <property type="entry name" value="PsdUridine_synth_RsuA/RluB/E/F"/>
</dbReference>
<keyword evidence="8" id="KW-1185">Reference proteome</keyword>
<evidence type="ECO:0000256" key="2">
    <source>
        <dbReference type="ARBA" id="ARBA00023235"/>
    </source>
</evidence>
<reference evidence="7 8" key="1">
    <citation type="submission" date="2018-04" db="EMBL/GenBank/DDBJ databases">
        <title>Complete genome uncultured novel isolate.</title>
        <authorList>
            <person name="Merlino G."/>
        </authorList>
    </citation>
    <scope>NUCLEOTIDE SEQUENCE [LARGE SCALE GENOMIC DNA]</scope>
    <source>
        <strain evidence="8">R1DC9</strain>
    </source>
</reference>
<comment type="similarity">
    <text evidence="1 4">Belongs to the pseudouridine synthase RsuA family.</text>
</comment>
<dbReference type="CDD" id="cd00165">
    <property type="entry name" value="S4"/>
    <property type="match status" value="1"/>
</dbReference>
<dbReference type="GO" id="GO:0003723">
    <property type="term" value="F:RNA binding"/>
    <property type="evidence" value="ECO:0007669"/>
    <property type="project" value="UniProtKB-KW"/>
</dbReference>
<dbReference type="Gene3D" id="3.10.290.10">
    <property type="entry name" value="RNA-binding S4 domain"/>
    <property type="match status" value="1"/>
</dbReference>
<evidence type="ECO:0000256" key="3">
    <source>
        <dbReference type="PROSITE-ProRule" id="PRU00182"/>
    </source>
</evidence>
<dbReference type="InterPro" id="IPR050343">
    <property type="entry name" value="RsuA_PseudoU_synthase"/>
</dbReference>
<dbReference type="InterPro" id="IPR042092">
    <property type="entry name" value="PsdUridine_s_RsuA/RluB/E/F_cat"/>
</dbReference>
<feature type="domain" description="RNA-binding S4" evidence="6">
    <location>
        <begin position="39"/>
        <end position="98"/>
    </location>
</feature>
<dbReference type="Pfam" id="PF01479">
    <property type="entry name" value="S4"/>
    <property type="match status" value="1"/>
</dbReference>
<organism evidence="7 8">
    <name type="scientific">Mangrovivirga cuniculi</name>
    <dbReference type="NCBI Taxonomy" id="2715131"/>
    <lineage>
        <taxon>Bacteria</taxon>
        <taxon>Pseudomonadati</taxon>
        <taxon>Bacteroidota</taxon>
        <taxon>Cytophagia</taxon>
        <taxon>Cytophagales</taxon>
        <taxon>Mangrovivirgaceae</taxon>
        <taxon>Mangrovivirga</taxon>
    </lineage>
</organism>
<sequence>MKGKKRGFRVNKRKPEAPKYDFDHIKKVEKDKGKAPGPMRLNKYLAHAGICSRREADTLIEQGLVKVNGKKLTEMGYKVQIGDTVEYKGKIVKPEKLIYILLNKPKSFITTTKDPEDRKTVMDLVSNACEERIFPVGRLDRNTTGLLLLTNDGDLADKLMHPSNNIKKVYQVTLDKPISEDDFNSIKSGVELEDGSAHVDGLSVLSPDAMTLGIEIHIGRNRIVRRIFEHLGYEVVKLDRTLYAGLTKKDLPRGKWRFLNQKEVARLKIMKLK</sequence>
<dbReference type="SUPFAM" id="SSF55174">
    <property type="entry name" value="Alpha-L RNA-binding motif"/>
    <property type="match status" value="1"/>
</dbReference>
<dbReference type="Proteomes" id="UP000298616">
    <property type="component" value="Chromosome"/>
</dbReference>
<dbReference type="InterPro" id="IPR018496">
    <property type="entry name" value="PsdUridine_synth_RsuA/RluB_CS"/>
</dbReference>
<dbReference type="Gene3D" id="3.30.70.1560">
    <property type="entry name" value="Alpha-L RNA-binding motif"/>
    <property type="match status" value="1"/>
</dbReference>
<dbReference type="Gene3D" id="3.30.70.580">
    <property type="entry name" value="Pseudouridine synthase I, catalytic domain, N-terminal subdomain"/>
    <property type="match status" value="1"/>
</dbReference>
<evidence type="ECO:0000256" key="1">
    <source>
        <dbReference type="ARBA" id="ARBA00008348"/>
    </source>
</evidence>
<evidence type="ECO:0000313" key="8">
    <source>
        <dbReference type="Proteomes" id="UP000298616"/>
    </source>
</evidence>
<dbReference type="RefSeq" id="WP_137089436.1">
    <property type="nucleotide sequence ID" value="NZ_CP028923.1"/>
</dbReference>
<dbReference type="EC" id="5.4.99.-" evidence="4"/>
<keyword evidence="2 4" id="KW-0413">Isomerase</keyword>
<dbReference type="EMBL" id="CP028923">
    <property type="protein sequence ID" value="QCK13842.1"/>
    <property type="molecule type" value="Genomic_DNA"/>
</dbReference>
<feature type="compositionally biased region" description="Basic residues" evidence="5">
    <location>
        <begin position="1"/>
        <end position="12"/>
    </location>
</feature>
<evidence type="ECO:0000259" key="6">
    <source>
        <dbReference type="SMART" id="SM00363"/>
    </source>
</evidence>
<keyword evidence="3" id="KW-0694">RNA-binding</keyword>
<dbReference type="AlphaFoldDB" id="A0A4D7JMI7"/>
<proteinExistence type="inferred from homology"/>
<dbReference type="CDD" id="cd02870">
    <property type="entry name" value="PseudoU_synth_RsuA_like"/>
    <property type="match status" value="1"/>
</dbReference>
<dbReference type="KEGG" id="fpf:DCC35_03240"/>
<dbReference type="FunFam" id="3.10.290.10:FF:000003">
    <property type="entry name" value="Pseudouridine synthase"/>
    <property type="match status" value="1"/>
</dbReference>
<dbReference type="SMART" id="SM00363">
    <property type="entry name" value="S4"/>
    <property type="match status" value="1"/>
</dbReference>
<gene>
    <name evidence="7" type="ORF">DCC35_03240</name>
</gene>
<dbReference type="InterPro" id="IPR020103">
    <property type="entry name" value="PsdUridine_synth_cat_dom_sf"/>
</dbReference>
<dbReference type="InterPro" id="IPR006145">
    <property type="entry name" value="PsdUridine_synth_RsuA/RluA"/>
</dbReference>
<feature type="region of interest" description="Disordered" evidence="5">
    <location>
        <begin position="1"/>
        <end position="21"/>
    </location>
</feature>
<dbReference type="InterPro" id="IPR020094">
    <property type="entry name" value="TruA/RsuA/RluB/E/F_N"/>
</dbReference>
<evidence type="ECO:0000256" key="4">
    <source>
        <dbReference type="RuleBase" id="RU003887"/>
    </source>
</evidence>
<dbReference type="GO" id="GO:0120159">
    <property type="term" value="F:rRNA pseudouridine synthase activity"/>
    <property type="evidence" value="ECO:0007669"/>
    <property type="project" value="UniProtKB-ARBA"/>
</dbReference>
<dbReference type="NCBIfam" id="TIGR00093">
    <property type="entry name" value="pseudouridine synthase"/>
    <property type="match status" value="1"/>
</dbReference>
<dbReference type="GO" id="GO:0000455">
    <property type="term" value="P:enzyme-directed rRNA pseudouridine synthesis"/>
    <property type="evidence" value="ECO:0007669"/>
    <property type="project" value="UniProtKB-ARBA"/>
</dbReference>
<dbReference type="PROSITE" id="PS01149">
    <property type="entry name" value="PSI_RSU"/>
    <property type="match status" value="1"/>
</dbReference>
<evidence type="ECO:0000256" key="5">
    <source>
        <dbReference type="SAM" id="MobiDB-lite"/>
    </source>
</evidence>
<dbReference type="OrthoDB" id="1012272at2"/>
<accession>A0A4D7JMI7</accession>
<dbReference type="PROSITE" id="PS50889">
    <property type="entry name" value="S4"/>
    <property type="match status" value="1"/>
</dbReference>
<dbReference type="SUPFAM" id="SSF55120">
    <property type="entry name" value="Pseudouridine synthase"/>
    <property type="match status" value="1"/>
</dbReference>
<dbReference type="Pfam" id="PF00849">
    <property type="entry name" value="PseudoU_synth_2"/>
    <property type="match status" value="1"/>
</dbReference>